<feature type="compositionally biased region" description="Basic residues" evidence="1">
    <location>
        <begin position="1"/>
        <end position="23"/>
    </location>
</feature>
<dbReference type="AlphaFoldDB" id="A0AAV7XC80"/>
<gene>
    <name evidence="2" type="ORF">ONE63_002548</name>
</gene>
<dbReference type="EMBL" id="JAPTSV010000012">
    <property type="protein sequence ID" value="KAJ1522241.1"/>
    <property type="molecule type" value="Genomic_DNA"/>
</dbReference>
<evidence type="ECO:0000256" key="1">
    <source>
        <dbReference type="SAM" id="MobiDB-lite"/>
    </source>
</evidence>
<proteinExistence type="predicted"/>
<comment type="caution">
    <text evidence="2">The sequence shown here is derived from an EMBL/GenBank/DDBJ whole genome shotgun (WGS) entry which is preliminary data.</text>
</comment>
<evidence type="ECO:0000313" key="2">
    <source>
        <dbReference type="EMBL" id="KAJ1522241.1"/>
    </source>
</evidence>
<accession>A0AAV7XC80</accession>
<feature type="region of interest" description="Disordered" evidence="1">
    <location>
        <begin position="1"/>
        <end position="64"/>
    </location>
</feature>
<protein>
    <submittedName>
        <fullName evidence="2">Uncharacterized protein</fullName>
    </submittedName>
</protein>
<keyword evidence="3" id="KW-1185">Reference proteome</keyword>
<organism evidence="2 3">
    <name type="scientific">Megalurothrips usitatus</name>
    <name type="common">bean blossom thrips</name>
    <dbReference type="NCBI Taxonomy" id="439358"/>
    <lineage>
        <taxon>Eukaryota</taxon>
        <taxon>Metazoa</taxon>
        <taxon>Ecdysozoa</taxon>
        <taxon>Arthropoda</taxon>
        <taxon>Hexapoda</taxon>
        <taxon>Insecta</taxon>
        <taxon>Pterygota</taxon>
        <taxon>Neoptera</taxon>
        <taxon>Paraneoptera</taxon>
        <taxon>Thysanoptera</taxon>
        <taxon>Terebrantia</taxon>
        <taxon>Thripoidea</taxon>
        <taxon>Thripidae</taxon>
        <taxon>Megalurothrips</taxon>
    </lineage>
</organism>
<sequence length="494" mass="54725">MKIPRRKRFTRPKRSSYPQKKRKAAEAARALANRDESGVGDVAEEQRLQPTDAAPAPPANHGENRVGDVAEEQLLQPTDAAPHPPSNLLETGVTHHTGEPQPVVKQVVLPIDNSSEDIGDVIVLYHDSAIVEPLPPTVGIIRNVSHFKDRRKQDLSVATTAAADVVAIPPPTKTSGIFRVGEQPGAQASCNPPGVFKVSSMVLELDQLSDASEENNGDATVAPVASNVQLEPCTMKDVEREVTRLISNDYWTCIARGDTIVIMYGPFATHNIIVQRAVTVDAKGVVSISVHNEPLPPNHDIWGRLPPVVCLEGNDPGPFSKYVSYVVTIIRWYEICRGIPVEERYAPFVDENGLKLDSNPFQEKRYTTAYRTPGCLKLINVSKKQLCHSCKGVMNVLDRKIKRRSEREGSPPANTNYRFLSPAQRLERMEKKKRTRQAYYVKKKIQGRAVACHIMAEQINHHTPSATKKKKSLKKLPEVNLNMCHPGALLDSII</sequence>
<reference evidence="2" key="1">
    <citation type="submission" date="2022-12" db="EMBL/GenBank/DDBJ databases">
        <title>Chromosome-level genome assembly of the bean flower thrips Megalurothrips usitatus.</title>
        <authorList>
            <person name="Ma L."/>
            <person name="Liu Q."/>
            <person name="Li H."/>
            <person name="Cai W."/>
        </authorList>
    </citation>
    <scope>NUCLEOTIDE SEQUENCE</scope>
    <source>
        <strain evidence="2">Cailab_2022a</strain>
    </source>
</reference>
<name>A0AAV7XC80_9NEOP</name>
<feature type="region of interest" description="Disordered" evidence="1">
    <location>
        <begin position="77"/>
        <end position="100"/>
    </location>
</feature>
<dbReference type="Proteomes" id="UP001075354">
    <property type="component" value="Chromosome 12"/>
</dbReference>
<evidence type="ECO:0000313" key="3">
    <source>
        <dbReference type="Proteomes" id="UP001075354"/>
    </source>
</evidence>